<evidence type="ECO:0000313" key="2">
    <source>
        <dbReference type="EMBL" id="EQD71937.1"/>
    </source>
</evidence>
<name>T1BPZ5_9ZZZZ</name>
<dbReference type="PANTHER" id="PTHR33360:SF2">
    <property type="entry name" value="TRANSPOSASE FOR INSERTION SEQUENCE ELEMENT IS200"/>
    <property type="match status" value="1"/>
</dbReference>
<dbReference type="InterPro" id="IPR002686">
    <property type="entry name" value="Transposase_17"/>
</dbReference>
<dbReference type="InterPro" id="IPR036515">
    <property type="entry name" value="Transposase_17_sf"/>
</dbReference>
<dbReference type="GO" id="GO:0003677">
    <property type="term" value="F:DNA binding"/>
    <property type="evidence" value="ECO:0007669"/>
    <property type="project" value="InterPro"/>
</dbReference>
<evidence type="ECO:0000259" key="1">
    <source>
        <dbReference type="SMART" id="SM01321"/>
    </source>
</evidence>
<dbReference type="SUPFAM" id="SSF143422">
    <property type="entry name" value="Transposase IS200-like"/>
    <property type="match status" value="1"/>
</dbReference>
<feature type="domain" description="Transposase IS200-like" evidence="1">
    <location>
        <begin position="14"/>
        <end position="115"/>
    </location>
</feature>
<comment type="caution">
    <text evidence="2">The sequence shown here is derived from an EMBL/GenBank/DDBJ whole genome shotgun (WGS) entry which is preliminary data.</text>
</comment>
<dbReference type="NCBIfam" id="NF033573">
    <property type="entry name" value="transpos_IS200"/>
    <property type="match status" value="1"/>
</dbReference>
<reference evidence="2" key="1">
    <citation type="submission" date="2013-08" db="EMBL/GenBank/DDBJ databases">
        <authorList>
            <person name="Mendez C."/>
            <person name="Richter M."/>
            <person name="Ferrer M."/>
            <person name="Sanchez J."/>
        </authorList>
    </citation>
    <scope>NUCLEOTIDE SEQUENCE</scope>
</reference>
<dbReference type="SMART" id="SM01321">
    <property type="entry name" value="Y1_Tnp"/>
    <property type="match status" value="1"/>
</dbReference>
<gene>
    <name evidence="2" type="ORF">B1B_04173</name>
</gene>
<reference evidence="2" key="2">
    <citation type="journal article" date="2014" name="ISME J.">
        <title>Microbial stratification in low pH oxic and suboxic macroscopic growths along an acid mine drainage.</title>
        <authorList>
            <person name="Mendez-Garcia C."/>
            <person name="Mesa V."/>
            <person name="Sprenger R.R."/>
            <person name="Richter M."/>
            <person name="Diez M.S."/>
            <person name="Solano J."/>
            <person name="Bargiela R."/>
            <person name="Golyshina O.V."/>
            <person name="Manteca A."/>
            <person name="Ramos J.L."/>
            <person name="Gallego J.R."/>
            <person name="Llorente I."/>
            <person name="Martins Dos Santos V.A."/>
            <person name="Jensen O.N."/>
            <person name="Pelaez A.I."/>
            <person name="Sanchez J."/>
            <person name="Ferrer M."/>
        </authorList>
    </citation>
    <scope>NUCLEOTIDE SEQUENCE</scope>
</reference>
<protein>
    <submittedName>
        <fullName evidence="2">Transposase IS200-family protein</fullName>
    </submittedName>
</protein>
<dbReference type="Pfam" id="PF01797">
    <property type="entry name" value="Y1_Tnp"/>
    <property type="match status" value="1"/>
</dbReference>
<accession>T1BPZ5</accession>
<dbReference type="GO" id="GO:0004803">
    <property type="term" value="F:transposase activity"/>
    <property type="evidence" value="ECO:0007669"/>
    <property type="project" value="InterPro"/>
</dbReference>
<sequence length="155" mass="16971">MNDTLETGKTRWTHDQIAYHFVVIPQYRRKILVGAVDAVCKALIAACCNQHGLRLLALETDSDQVHCLVSAPPRWAPATLAGLLKGYTSHKLRERFPNLQSLRPGITLDAGILCRDGRLRIGGSHPPIHHGVPREIAVALSSPSHEGDGYSRAVL</sequence>
<organism evidence="2">
    <name type="scientific">mine drainage metagenome</name>
    <dbReference type="NCBI Taxonomy" id="410659"/>
    <lineage>
        <taxon>unclassified sequences</taxon>
        <taxon>metagenomes</taxon>
        <taxon>ecological metagenomes</taxon>
    </lineage>
</organism>
<dbReference type="PANTHER" id="PTHR33360">
    <property type="entry name" value="TRANSPOSASE FOR INSERTION SEQUENCE ELEMENT IS200"/>
    <property type="match status" value="1"/>
</dbReference>
<proteinExistence type="predicted"/>
<dbReference type="GO" id="GO:0006313">
    <property type="term" value="P:DNA transposition"/>
    <property type="evidence" value="ECO:0007669"/>
    <property type="project" value="InterPro"/>
</dbReference>
<dbReference type="EMBL" id="AUZY01002624">
    <property type="protein sequence ID" value="EQD71937.1"/>
    <property type="molecule type" value="Genomic_DNA"/>
</dbReference>
<dbReference type="Gene3D" id="3.30.70.1290">
    <property type="entry name" value="Transposase IS200-like"/>
    <property type="match status" value="1"/>
</dbReference>
<dbReference type="AlphaFoldDB" id="T1BPZ5"/>